<evidence type="ECO:0000313" key="3">
    <source>
        <dbReference type="Proteomes" id="UP001050691"/>
    </source>
</evidence>
<gene>
    <name evidence="2" type="ORF">Clacol_008175</name>
</gene>
<evidence type="ECO:0000313" key="2">
    <source>
        <dbReference type="EMBL" id="GJJ13918.1"/>
    </source>
</evidence>
<reference evidence="2" key="1">
    <citation type="submission" date="2021-10" db="EMBL/GenBank/DDBJ databases">
        <title>De novo Genome Assembly of Clathrus columnatus (Basidiomycota, Fungi) Using Illumina and Nanopore Sequence Data.</title>
        <authorList>
            <person name="Ogiso-Tanaka E."/>
            <person name="Itagaki H."/>
            <person name="Hosoya T."/>
            <person name="Hosaka K."/>
        </authorList>
    </citation>
    <scope>NUCLEOTIDE SEQUENCE</scope>
    <source>
        <strain evidence="2">MO-923</strain>
    </source>
</reference>
<comment type="caution">
    <text evidence="2">The sequence shown here is derived from an EMBL/GenBank/DDBJ whole genome shotgun (WGS) entry which is preliminary data.</text>
</comment>
<accession>A0AAV5AMK0</accession>
<feature type="compositionally biased region" description="Basic and acidic residues" evidence="1">
    <location>
        <begin position="50"/>
        <end position="75"/>
    </location>
</feature>
<proteinExistence type="predicted"/>
<feature type="region of interest" description="Disordered" evidence="1">
    <location>
        <begin position="1"/>
        <end position="103"/>
    </location>
</feature>
<dbReference type="AlphaFoldDB" id="A0AAV5AMK0"/>
<dbReference type="EMBL" id="BPWL01000009">
    <property type="protein sequence ID" value="GJJ13918.1"/>
    <property type="molecule type" value="Genomic_DNA"/>
</dbReference>
<keyword evidence="3" id="KW-1185">Reference proteome</keyword>
<name>A0AAV5AMK0_9AGAM</name>
<evidence type="ECO:0008006" key="4">
    <source>
        <dbReference type="Google" id="ProtNLM"/>
    </source>
</evidence>
<dbReference type="Proteomes" id="UP001050691">
    <property type="component" value="Unassembled WGS sequence"/>
</dbReference>
<organism evidence="2 3">
    <name type="scientific">Clathrus columnatus</name>
    <dbReference type="NCBI Taxonomy" id="1419009"/>
    <lineage>
        <taxon>Eukaryota</taxon>
        <taxon>Fungi</taxon>
        <taxon>Dikarya</taxon>
        <taxon>Basidiomycota</taxon>
        <taxon>Agaricomycotina</taxon>
        <taxon>Agaricomycetes</taxon>
        <taxon>Phallomycetidae</taxon>
        <taxon>Phallales</taxon>
        <taxon>Clathraceae</taxon>
        <taxon>Clathrus</taxon>
    </lineage>
</organism>
<protein>
    <recommendedName>
        <fullName evidence="4">WW domain-containing protein</fullName>
    </recommendedName>
</protein>
<evidence type="ECO:0000256" key="1">
    <source>
        <dbReference type="SAM" id="MobiDB-lite"/>
    </source>
</evidence>
<sequence>MSEKAPEQYQPPRSPPPHDGETRPLPEVLALGSTQVDTQARPPRSIWVHPFDDPTFLEKHPEYKDYDHDHDHFEENPPEYVRTPPPSVPTTSRPSINDKGKMPEKRSFLGKLKDKAIGTKEEREAAREAARQARAAEASALHQRRLERQRALAAQYGAPPQMVYSSYPGASYQQGYGPGPAYGQTRYVYSQQPPTRRGGGFGGGGAALPLLGGLAGGFLLGDLLGGDGFGGGDFGGGDFGGDGGGFLKASLSVVALCFSFLR</sequence>